<reference evidence="19" key="1">
    <citation type="submission" date="2016-06" db="EMBL/GenBank/DDBJ databases">
        <title>Draft Genome sequence of the fungus Inonotus baumii.</title>
        <authorList>
            <person name="Zhu H."/>
            <person name="Lin W."/>
        </authorList>
    </citation>
    <scope>NUCLEOTIDE SEQUENCE</scope>
    <source>
        <strain evidence="19">821</strain>
    </source>
</reference>
<evidence type="ECO:0000256" key="11">
    <source>
        <dbReference type="ARBA" id="ARBA00023277"/>
    </source>
</evidence>
<dbReference type="GO" id="GO:0030245">
    <property type="term" value="P:cellulose catabolic process"/>
    <property type="evidence" value="ECO:0007669"/>
    <property type="project" value="UniProtKB-KW"/>
</dbReference>
<evidence type="ECO:0000256" key="17">
    <source>
        <dbReference type="SAM" id="SignalP"/>
    </source>
</evidence>
<dbReference type="Proteomes" id="UP000757232">
    <property type="component" value="Unassembled WGS sequence"/>
</dbReference>
<evidence type="ECO:0000256" key="14">
    <source>
        <dbReference type="ARBA" id="ARBA00045077"/>
    </source>
</evidence>
<dbReference type="EMBL" id="LNZH02000198">
    <property type="protein sequence ID" value="OCB86861.1"/>
    <property type="molecule type" value="Genomic_DNA"/>
</dbReference>
<evidence type="ECO:0000256" key="15">
    <source>
        <dbReference type="ARBA" id="ARBA00047174"/>
    </source>
</evidence>
<feature type="compositionally biased region" description="Low complexity" evidence="16">
    <location>
        <begin position="253"/>
        <end position="262"/>
    </location>
</feature>
<comment type="caution">
    <text evidence="19">The sequence shown here is derived from an EMBL/GenBank/DDBJ whole genome shotgun (WGS) entry which is preliminary data.</text>
</comment>
<keyword evidence="20" id="KW-1185">Reference proteome</keyword>
<keyword evidence="6" id="KW-0136">Cellulose degradation</keyword>
<accession>A0A9Q5HVN0</accession>
<evidence type="ECO:0000259" key="18">
    <source>
        <dbReference type="Pfam" id="PF03443"/>
    </source>
</evidence>
<evidence type="ECO:0000256" key="3">
    <source>
        <dbReference type="ARBA" id="ARBA00022525"/>
    </source>
</evidence>
<dbReference type="InterPro" id="IPR049892">
    <property type="entry name" value="AA9"/>
</dbReference>
<evidence type="ECO:0000256" key="7">
    <source>
        <dbReference type="ARBA" id="ARBA00023002"/>
    </source>
</evidence>
<dbReference type="OrthoDB" id="4849160at2759"/>
<evidence type="ECO:0000256" key="6">
    <source>
        <dbReference type="ARBA" id="ARBA00023001"/>
    </source>
</evidence>
<dbReference type="InterPro" id="IPR005103">
    <property type="entry name" value="AA9_LPMO"/>
</dbReference>
<keyword evidence="10" id="KW-1015">Disulfide bond</keyword>
<feature type="region of interest" description="Disordered" evidence="16">
    <location>
        <begin position="242"/>
        <end position="265"/>
    </location>
</feature>
<evidence type="ECO:0000256" key="10">
    <source>
        <dbReference type="ARBA" id="ARBA00023157"/>
    </source>
</evidence>
<keyword evidence="11" id="KW-0119">Carbohydrate metabolism</keyword>
<feature type="domain" description="Auxiliary Activity family 9 catalytic" evidence="18">
    <location>
        <begin position="32"/>
        <end position="220"/>
    </location>
</feature>
<name>A0A9Q5HVN0_SANBA</name>
<organism evidence="19 20">
    <name type="scientific">Sanghuangporus baumii</name>
    <name type="common">Phellinus baumii</name>
    <dbReference type="NCBI Taxonomy" id="108892"/>
    <lineage>
        <taxon>Eukaryota</taxon>
        <taxon>Fungi</taxon>
        <taxon>Dikarya</taxon>
        <taxon>Basidiomycota</taxon>
        <taxon>Agaricomycotina</taxon>
        <taxon>Agaricomycetes</taxon>
        <taxon>Hymenochaetales</taxon>
        <taxon>Hymenochaetaceae</taxon>
        <taxon>Sanghuangporus</taxon>
    </lineage>
</organism>
<dbReference type="PANTHER" id="PTHR33353">
    <property type="entry name" value="PUTATIVE (AFU_ORTHOLOGUE AFUA_1G12560)-RELATED"/>
    <property type="match status" value="1"/>
</dbReference>
<evidence type="ECO:0000256" key="5">
    <source>
        <dbReference type="ARBA" id="ARBA00022729"/>
    </source>
</evidence>
<keyword evidence="9" id="KW-0503">Monooxygenase</keyword>
<dbReference type="PANTHER" id="PTHR33353:SF10">
    <property type="entry name" value="ENDO-BETA-1,4-GLUCANASE D"/>
    <property type="match status" value="1"/>
</dbReference>
<comment type="similarity">
    <text evidence="13">Belongs to the polysaccharide monooxygenase AA9 family.</text>
</comment>
<feature type="compositionally biased region" description="Polar residues" evidence="16">
    <location>
        <begin position="243"/>
        <end position="252"/>
    </location>
</feature>
<evidence type="ECO:0000256" key="2">
    <source>
        <dbReference type="ARBA" id="ARBA00004613"/>
    </source>
</evidence>
<dbReference type="EC" id="1.14.99.56" evidence="15"/>
<feature type="signal peptide" evidence="17">
    <location>
        <begin position="1"/>
        <end position="31"/>
    </location>
</feature>
<sequence length="304" mass="32614">MPAIHAPDSIAIALVCIKVFVLFTHTPLAAAHGYVQTVVTADTAYPGWNPFSDPYMEPTPERVVRKIPSDGPITDDQDQDLACNVGGESGAALVASAPAGSVVKFEWTNVNPLYFLFYFFTDTHACVSGCSGQQIDADGYSNGSWASAKLISNNNTWSSKIPSALASGQYLMRNEIVALHSTGAPQYYPSCTQVGVSGDGSSLPSSDETVKIPGLYDDVDFPDIWSETFDVWAAPGPAVVSFADSSDGQNSTPSDDGSGDSPRQCRLIDQSSDSRFSRRSLTTRFSRLAQDIPFVLQHIRSPIV</sequence>
<evidence type="ECO:0000256" key="8">
    <source>
        <dbReference type="ARBA" id="ARBA00023008"/>
    </source>
</evidence>
<comment type="subcellular location">
    <subcellularLocation>
        <location evidence="2">Secreted</location>
    </subcellularLocation>
</comment>
<dbReference type="Pfam" id="PF03443">
    <property type="entry name" value="AA9"/>
    <property type="match status" value="1"/>
</dbReference>
<keyword evidence="5 17" id="KW-0732">Signal</keyword>
<dbReference type="Gene3D" id="2.70.50.70">
    <property type="match status" value="1"/>
</dbReference>
<protein>
    <recommendedName>
        <fullName evidence="15">lytic cellulose monooxygenase (C4-dehydrogenating)</fullName>
        <ecNumber evidence="15">1.14.99.56</ecNumber>
    </recommendedName>
</protein>
<proteinExistence type="inferred from homology"/>
<dbReference type="AlphaFoldDB" id="A0A9Q5HVN0"/>
<comment type="cofactor">
    <cofactor evidence="1">
        <name>Cu(2+)</name>
        <dbReference type="ChEBI" id="CHEBI:29036"/>
    </cofactor>
</comment>
<evidence type="ECO:0000256" key="4">
    <source>
        <dbReference type="ARBA" id="ARBA00022723"/>
    </source>
</evidence>
<evidence type="ECO:0000256" key="1">
    <source>
        <dbReference type="ARBA" id="ARBA00001973"/>
    </source>
</evidence>
<keyword evidence="3" id="KW-0964">Secreted</keyword>
<evidence type="ECO:0000256" key="13">
    <source>
        <dbReference type="ARBA" id="ARBA00044502"/>
    </source>
</evidence>
<dbReference type="GO" id="GO:0046872">
    <property type="term" value="F:metal ion binding"/>
    <property type="evidence" value="ECO:0007669"/>
    <property type="project" value="UniProtKB-KW"/>
</dbReference>
<keyword evidence="8" id="KW-0186">Copper</keyword>
<keyword evidence="7" id="KW-0560">Oxidoreductase</keyword>
<evidence type="ECO:0000313" key="19">
    <source>
        <dbReference type="EMBL" id="OCB86861.1"/>
    </source>
</evidence>
<dbReference type="GO" id="GO:0005576">
    <property type="term" value="C:extracellular region"/>
    <property type="evidence" value="ECO:0007669"/>
    <property type="project" value="UniProtKB-SubCell"/>
</dbReference>
<dbReference type="CDD" id="cd21175">
    <property type="entry name" value="LPMO_AA9"/>
    <property type="match status" value="1"/>
</dbReference>
<feature type="chain" id="PRO_5040154868" description="lytic cellulose monooxygenase (C4-dehydrogenating)" evidence="17">
    <location>
        <begin position="32"/>
        <end position="304"/>
    </location>
</feature>
<dbReference type="GO" id="GO:0004497">
    <property type="term" value="F:monooxygenase activity"/>
    <property type="evidence" value="ECO:0007669"/>
    <property type="project" value="UniProtKB-KW"/>
</dbReference>
<evidence type="ECO:0000256" key="9">
    <source>
        <dbReference type="ARBA" id="ARBA00023033"/>
    </source>
</evidence>
<evidence type="ECO:0000256" key="16">
    <source>
        <dbReference type="SAM" id="MobiDB-lite"/>
    </source>
</evidence>
<evidence type="ECO:0000256" key="12">
    <source>
        <dbReference type="ARBA" id="ARBA00023326"/>
    </source>
</evidence>
<keyword evidence="12" id="KW-0624">Polysaccharide degradation</keyword>
<gene>
    <name evidence="19" type="ORF">A7U60_g6034</name>
</gene>
<evidence type="ECO:0000313" key="20">
    <source>
        <dbReference type="Proteomes" id="UP000757232"/>
    </source>
</evidence>
<keyword evidence="4" id="KW-0479">Metal-binding</keyword>
<comment type="catalytic activity">
    <reaction evidence="14">
        <text>[(1-&gt;4)-beta-D-glucosyl]n+m + reduced acceptor + O2 = 4-dehydro-beta-D-glucosyl-[(1-&gt;4)-beta-D-glucosyl]n-1 + [(1-&gt;4)-beta-D-glucosyl]m + acceptor + H2O.</text>
        <dbReference type="EC" id="1.14.99.56"/>
    </reaction>
</comment>